<dbReference type="SFLD" id="SFLDG01151">
    <property type="entry name" value="Main.2:_Nu-like"/>
    <property type="match status" value="1"/>
</dbReference>
<gene>
    <name evidence="4" type="ORF">LJ725_06470</name>
</gene>
<dbReference type="RefSeq" id="WP_230549821.1">
    <property type="nucleotide sequence ID" value="NZ_JAJISD010000002.1"/>
</dbReference>
<dbReference type="Proteomes" id="UP001198862">
    <property type="component" value="Unassembled WGS sequence"/>
</dbReference>
<dbReference type="InterPro" id="IPR036249">
    <property type="entry name" value="Thioredoxin-like_sf"/>
</dbReference>
<organism evidence="4 5">
    <name type="scientific">Reyranella aquatilis</name>
    <dbReference type="NCBI Taxonomy" id="2035356"/>
    <lineage>
        <taxon>Bacteria</taxon>
        <taxon>Pseudomonadati</taxon>
        <taxon>Pseudomonadota</taxon>
        <taxon>Alphaproteobacteria</taxon>
        <taxon>Hyphomicrobiales</taxon>
        <taxon>Reyranellaceae</taxon>
        <taxon>Reyranella</taxon>
    </lineage>
</organism>
<proteinExistence type="inferred from homology"/>
<dbReference type="PROSITE" id="PS50405">
    <property type="entry name" value="GST_CTER"/>
    <property type="match status" value="1"/>
</dbReference>
<dbReference type="InterPro" id="IPR010987">
    <property type="entry name" value="Glutathione-S-Trfase_C-like"/>
</dbReference>
<dbReference type="Gene3D" id="3.40.30.10">
    <property type="entry name" value="Glutaredoxin"/>
    <property type="match status" value="1"/>
</dbReference>
<protein>
    <submittedName>
        <fullName evidence="4">Glutathione S-transferase N-terminal domain-containing protein</fullName>
    </submittedName>
</protein>
<dbReference type="PANTHER" id="PTHR44051:SF19">
    <property type="entry name" value="DISULFIDE-BOND OXIDOREDUCTASE YFCG"/>
    <property type="match status" value="1"/>
</dbReference>
<dbReference type="InterPro" id="IPR036282">
    <property type="entry name" value="Glutathione-S-Trfase_C_sf"/>
</dbReference>
<dbReference type="PROSITE" id="PS50404">
    <property type="entry name" value="GST_NTER"/>
    <property type="match status" value="1"/>
</dbReference>
<evidence type="ECO:0000313" key="5">
    <source>
        <dbReference type="Proteomes" id="UP001198862"/>
    </source>
</evidence>
<dbReference type="CDD" id="cd03048">
    <property type="entry name" value="GST_N_Ure2p_like"/>
    <property type="match status" value="1"/>
</dbReference>
<dbReference type="SUPFAM" id="SSF52833">
    <property type="entry name" value="Thioredoxin-like"/>
    <property type="match status" value="1"/>
</dbReference>
<dbReference type="InterPro" id="IPR004045">
    <property type="entry name" value="Glutathione_S-Trfase_N"/>
</dbReference>
<evidence type="ECO:0000256" key="1">
    <source>
        <dbReference type="RuleBase" id="RU003494"/>
    </source>
</evidence>
<dbReference type="Pfam" id="PF00043">
    <property type="entry name" value="GST_C"/>
    <property type="match status" value="1"/>
</dbReference>
<evidence type="ECO:0000259" key="2">
    <source>
        <dbReference type="PROSITE" id="PS50404"/>
    </source>
</evidence>
<dbReference type="InterPro" id="IPR004046">
    <property type="entry name" value="GST_C"/>
</dbReference>
<dbReference type="CDD" id="cd03178">
    <property type="entry name" value="GST_C_Ure2p_like"/>
    <property type="match status" value="1"/>
</dbReference>
<dbReference type="EMBL" id="JAJISD010000002">
    <property type="protein sequence ID" value="MCC8428601.1"/>
    <property type="molecule type" value="Genomic_DNA"/>
</dbReference>
<comment type="caution">
    <text evidence="4">The sequence shown here is derived from an EMBL/GenBank/DDBJ whole genome shotgun (WGS) entry which is preliminary data.</text>
</comment>
<dbReference type="Pfam" id="PF02798">
    <property type="entry name" value="GST_N"/>
    <property type="match status" value="1"/>
</dbReference>
<sequence length="243" mass="28261">MIDLHYWPTPNGKKVTILLEECGLPYKVVPVNIGQGDQFTDSFLEMNPNHRMPVMVDHAPADGGKPLVVFESGAIMMYIAEKAGRFYPQDLRAKHEVNQWLIWQMANQGPKSGECGHFRRVDQAREGDQTYAITRFTDEVNRLYGVLNNRLYKHRYLAGDQYTIADMICYPWTVNWKFQGQDIEEFPYFKRWFEELGARPAVQKGMAVGADFAVDREKLPPEEQERIRKMLYNQRARPVRVAD</sequence>
<dbReference type="SFLD" id="SFLDG00358">
    <property type="entry name" value="Main_(cytGST)"/>
    <property type="match status" value="1"/>
</dbReference>
<evidence type="ECO:0000259" key="3">
    <source>
        <dbReference type="PROSITE" id="PS50405"/>
    </source>
</evidence>
<name>A0ABS8KRA9_9HYPH</name>
<dbReference type="SUPFAM" id="SSF47616">
    <property type="entry name" value="GST C-terminal domain-like"/>
    <property type="match status" value="1"/>
</dbReference>
<dbReference type="PANTHER" id="PTHR44051">
    <property type="entry name" value="GLUTATHIONE S-TRANSFERASE-RELATED"/>
    <property type="match status" value="1"/>
</dbReference>
<keyword evidence="5" id="KW-1185">Reference proteome</keyword>
<evidence type="ECO:0000313" key="4">
    <source>
        <dbReference type="EMBL" id="MCC8428601.1"/>
    </source>
</evidence>
<dbReference type="Gene3D" id="1.20.1050.10">
    <property type="match status" value="1"/>
</dbReference>
<comment type="similarity">
    <text evidence="1">Belongs to the GST superfamily.</text>
</comment>
<dbReference type="SFLD" id="SFLDS00019">
    <property type="entry name" value="Glutathione_Transferase_(cytos"/>
    <property type="match status" value="1"/>
</dbReference>
<feature type="domain" description="GST C-terminal" evidence="3">
    <location>
        <begin position="90"/>
        <end position="221"/>
    </location>
</feature>
<accession>A0ABS8KRA9</accession>
<feature type="domain" description="GST N-terminal" evidence="2">
    <location>
        <begin position="1"/>
        <end position="87"/>
    </location>
</feature>
<reference evidence="4 5" key="1">
    <citation type="submission" date="2021-11" db="EMBL/GenBank/DDBJ databases">
        <authorList>
            <person name="Lee D.-H."/>
            <person name="Kim S.-B."/>
        </authorList>
    </citation>
    <scope>NUCLEOTIDE SEQUENCE [LARGE SCALE GENOMIC DNA]</scope>
    <source>
        <strain evidence="4 5">KCTC 52223</strain>
    </source>
</reference>
<dbReference type="InterPro" id="IPR040079">
    <property type="entry name" value="Glutathione_S-Trfase"/>
</dbReference>